<dbReference type="HOGENOM" id="CLU_020019_9_1_1"/>
<evidence type="ECO:0000256" key="5">
    <source>
        <dbReference type="ARBA" id="ARBA00022989"/>
    </source>
</evidence>
<dbReference type="InterPro" id="IPR050363">
    <property type="entry name" value="MIP/Aquaporin"/>
</dbReference>
<name>K3W8E4_GLOUD</name>
<reference evidence="10" key="1">
    <citation type="journal article" date="2010" name="Genome Biol.">
        <title>Genome sequence of the necrotrophic plant pathogen Pythium ultimum reveals original pathogenicity mechanisms and effector repertoire.</title>
        <authorList>
            <person name="Levesque C.A."/>
            <person name="Brouwer H."/>
            <person name="Cano L."/>
            <person name="Hamilton J.P."/>
            <person name="Holt C."/>
            <person name="Huitema E."/>
            <person name="Raffaele S."/>
            <person name="Robideau G.P."/>
            <person name="Thines M."/>
            <person name="Win J."/>
            <person name="Zerillo M.M."/>
            <person name="Beakes G.W."/>
            <person name="Boore J.L."/>
            <person name="Busam D."/>
            <person name="Dumas B."/>
            <person name="Ferriera S."/>
            <person name="Fuerstenberg S.I."/>
            <person name="Gachon C.M."/>
            <person name="Gaulin E."/>
            <person name="Govers F."/>
            <person name="Grenville-Briggs L."/>
            <person name="Horner N."/>
            <person name="Hostetler J."/>
            <person name="Jiang R.H."/>
            <person name="Johnson J."/>
            <person name="Krajaejun T."/>
            <person name="Lin H."/>
            <person name="Meijer H.J."/>
            <person name="Moore B."/>
            <person name="Morris P."/>
            <person name="Phuntmart V."/>
            <person name="Puiu D."/>
            <person name="Shetty J."/>
            <person name="Stajich J.E."/>
            <person name="Tripathy S."/>
            <person name="Wawra S."/>
            <person name="van West P."/>
            <person name="Whitty B.R."/>
            <person name="Coutinho P.M."/>
            <person name="Henrissat B."/>
            <person name="Martin F."/>
            <person name="Thomas P.D."/>
            <person name="Tyler B.M."/>
            <person name="De Vries R.P."/>
            <person name="Kamoun S."/>
            <person name="Yandell M."/>
            <person name="Tisserat N."/>
            <person name="Buell C.R."/>
        </authorList>
    </citation>
    <scope>NUCLEOTIDE SEQUENCE</scope>
    <source>
        <strain evidence="10">DAOM:BR144</strain>
    </source>
</reference>
<dbReference type="InterPro" id="IPR000425">
    <property type="entry name" value="MIP"/>
</dbReference>
<comment type="similarity">
    <text evidence="2 7">Belongs to the MIP/aquaporin (TC 1.A.8) family.</text>
</comment>
<comment type="subcellular location">
    <subcellularLocation>
        <location evidence="1">Membrane</location>
        <topology evidence="1">Multi-pass membrane protein</topology>
    </subcellularLocation>
</comment>
<feature type="transmembrane region" description="Helical" evidence="8">
    <location>
        <begin position="166"/>
        <end position="189"/>
    </location>
</feature>
<dbReference type="VEuPathDB" id="FungiDB:PYU1_G001235"/>
<keyword evidence="10" id="KW-1185">Reference proteome</keyword>
<feature type="transmembrane region" description="Helical" evidence="8">
    <location>
        <begin position="120"/>
        <end position="145"/>
    </location>
</feature>
<dbReference type="GO" id="GO:0015250">
    <property type="term" value="F:water channel activity"/>
    <property type="evidence" value="ECO:0007669"/>
    <property type="project" value="TreeGrafter"/>
</dbReference>
<dbReference type="EnsemblProtists" id="PYU1_T001235">
    <property type="protein sequence ID" value="PYU1_T001235"/>
    <property type="gene ID" value="PYU1_G001235"/>
</dbReference>
<dbReference type="InterPro" id="IPR023271">
    <property type="entry name" value="Aquaporin-like"/>
</dbReference>
<dbReference type="PRINTS" id="PR00783">
    <property type="entry name" value="MINTRINSICP"/>
</dbReference>
<dbReference type="GO" id="GO:0005886">
    <property type="term" value="C:plasma membrane"/>
    <property type="evidence" value="ECO:0007669"/>
    <property type="project" value="TreeGrafter"/>
</dbReference>
<protein>
    <recommendedName>
        <fullName evidence="11">Aquaporin</fullName>
    </recommendedName>
</protein>
<evidence type="ECO:0000256" key="7">
    <source>
        <dbReference type="RuleBase" id="RU000477"/>
    </source>
</evidence>
<dbReference type="AlphaFoldDB" id="K3W8E4"/>
<keyword evidence="6 8" id="KW-0472">Membrane</keyword>
<feature type="transmembrane region" description="Helical" evidence="8">
    <location>
        <begin position="47"/>
        <end position="67"/>
    </location>
</feature>
<evidence type="ECO:0000313" key="10">
    <source>
        <dbReference type="Proteomes" id="UP000019132"/>
    </source>
</evidence>
<dbReference type="Proteomes" id="UP000019132">
    <property type="component" value="Unassembled WGS sequence"/>
</dbReference>
<evidence type="ECO:0000256" key="2">
    <source>
        <dbReference type="ARBA" id="ARBA00006175"/>
    </source>
</evidence>
<dbReference type="PANTHER" id="PTHR43829">
    <property type="entry name" value="AQUAPORIN OR AQUAGLYCEROPORIN RELATED"/>
    <property type="match status" value="1"/>
</dbReference>
<evidence type="ECO:0000256" key="1">
    <source>
        <dbReference type="ARBA" id="ARBA00004141"/>
    </source>
</evidence>
<dbReference type="CDD" id="cd00333">
    <property type="entry name" value="MIP"/>
    <property type="match status" value="1"/>
</dbReference>
<organism evidence="9 10">
    <name type="scientific">Globisporangium ultimum (strain ATCC 200006 / CBS 805.95 / DAOM BR144)</name>
    <name type="common">Pythium ultimum</name>
    <dbReference type="NCBI Taxonomy" id="431595"/>
    <lineage>
        <taxon>Eukaryota</taxon>
        <taxon>Sar</taxon>
        <taxon>Stramenopiles</taxon>
        <taxon>Oomycota</taxon>
        <taxon>Peronosporomycetes</taxon>
        <taxon>Pythiales</taxon>
        <taxon>Pythiaceae</taxon>
        <taxon>Globisporangium</taxon>
    </lineage>
</organism>
<feature type="transmembrane region" description="Helical" evidence="8">
    <location>
        <begin position="79"/>
        <end position="100"/>
    </location>
</feature>
<feature type="transmembrane region" description="Helical" evidence="8">
    <location>
        <begin position="201"/>
        <end position="220"/>
    </location>
</feature>
<dbReference type="SUPFAM" id="SSF81338">
    <property type="entry name" value="Aquaporin-like"/>
    <property type="match status" value="1"/>
</dbReference>
<dbReference type="Pfam" id="PF00230">
    <property type="entry name" value="MIP"/>
    <property type="match status" value="1"/>
</dbReference>
<dbReference type="GO" id="GO:0015254">
    <property type="term" value="F:glycerol channel activity"/>
    <property type="evidence" value="ECO:0007669"/>
    <property type="project" value="TreeGrafter"/>
</dbReference>
<evidence type="ECO:0000256" key="6">
    <source>
        <dbReference type="ARBA" id="ARBA00023136"/>
    </source>
</evidence>
<evidence type="ECO:0008006" key="11">
    <source>
        <dbReference type="Google" id="ProtNLM"/>
    </source>
</evidence>
<evidence type="ECO:0000256" key="4">
    <source>
        <dbReference type="ARBA" id="ARBA00022692"/>
    </source>
</evidence>
<proteinExistence type="inferred from homology"/>
<dbReference type="PANTHER" id="PTHR43829:SF9">
    <property type="entry name" value="AQUAPORIN-9"/>
    <property type="match status" value="1"/>
</dbReference>
<dbReference type="STRING" id="431595.K3W8E4"/>
<keyword evidence="3 7" id="KW-0813">Transport</keyword>
<reference evidence="10" key="2">
    <citation type="submission" date="2010-04" db="EMBL/GenBank/DDBJ databases">
        <authorList>
            <person name="Buell R."/>
            <person name="Hamilton J."/>
            <person name="Hostetler J."/>
        </authorList>
    </citation>
    <scope>NUCLEOTIDE SEQUENCE [LARGE SCALE GENOMIC DNA]</scope>
    <source>
        <strain evidence="10">DAOM:BR144</strain>
    </source>
</reference>
<sequence length="272" mass="28748">MGIDNRDSGDKAENGYVGLQEEVPVLKPAGSMFAVKSAYLRECLAEFIGTAVLIAFGDGVVAQVVLGKGGNGDYTHINLCWGIGVFFGIHFSGGVSGAHLNPAVTTTLALFNRFEWRKVPGYILAQILGAFFGAFLVYIVYYPYFNHVDPDRETTQGVFATYPSDIVSNGTAFLTEVIGTALLLGGIFATGDQKNKPCSPYTGPAAVAILVIGIGMAFGMNSGYAINPARDFGPRLFSACAGWGSRCSRFVITTSGSQLWARSSAAPSAVQP</sequence>
<reference evidence="9" key="3">
    <citation type="submission" date="2015-02" db="UniProtKB">
        <authorList>
            <consortium name="EnsemblProtists"/>
        </authorList>
    </citation>
    <scope>IDENTIFICATION</scope>
    <source>
        <strain evidence="9">DAOM BR144</strain>
    </source>
</reference>
<dbReference type="Gene3D" id="1.20.1080.10">
    <property type="entry name" value="Glycerol uptake facilitator protein"/>
    <property type="match status" value="1"/>
</dbReference>
<dbReference type="InParanoid" id="K3W8E4"/>
<evidence type="ECO:0000313" key="9">
    <source>
        <dbReference type="EnsemblProtists" id="PYU1_T001235"/>
    </source>
</evidence>
<accession>K3W8E4</accession>
<keyword evidence="4 7" id="KW-0812">Transmembrane</keyword>
<evidence type="ECO:0000256" key="8">
    <source>
        <dbReference type="SAM" id="Phobius"/>
    </source>
</evidence>
<dbReference type="OMA" id="GAGVECQ"/>
<evidence type="ECO:0000256" key="3">
    <source>
        <dbReference type="ARBA" id="ARBA00022448"/>
    </source>
</evidence>
<dbReference type="EMBL" id="GL376626">
    <property type="status" value="NOT_ANNOTATED_CDS"/>
    <property type="molecule type" value="Genomic_DNA"/>
</dbReference>
<dbReference type="eggNOG" id="KOG0224">
    <property type="taxonomic scope" value="Eukaryota"/>
</dbReference>
<dbReference type="NCBIfam" id="TIGR00861">
    <property type="entry name" value="MIP"/>
    <property type="match status" value="1"/>
</dbReference>
<keyword evidence="5 8" id="KW-1133">Transmembrane helix</keyword>